<dbReference type="SUPFAM" id="SSF54373">
    <property type="entry name" value="FAD-linked reductases, C-terminal domain"/>
    <property type="match status" value="1"/>
</dbReference>
<gene>
    <name evidence="21" type="ORF">BDQ12DRAFT_749328</name>
</gene>
<evidence type="ECO:0000256" key="4">
    <source>
        <dbReference type="ARBA" id="ARBA00011245"/>
    </source>
</evidence>
<dbReference type="Gene3D" id="3.50.50.60">
    <property type="entry name" value="FAD/NAD(P)-binding domain"/>
    <property type="match status" value="1"/>
</dbReference>
<evidence type="ECO:0000256" key="14">
    <source>
        <dbReference type="ARBA" id="ARBA00034010"/>
    </source>
</evidence>
<reference evidence="21 22" key="1">
    <citation type="journal article" date="2019" name="Nat. Ecol. Evol.">
        <title>Megaphylogeny resolves global patterns of mushroom evolution.</title>
        <authorList>
            <person name="Varga T."/>
            <person name="Krizsan K."/>
            <person name="Foldi C."/>
            <person name="Dima B."/>
            <person name="Sanchez-Garcia M."/>
            <person name="Sanchez-Ramirez S."/>
            <person name="Szollosi G.J."/>
            <person name="Szarkandi J.G."/>
            <person name="Papp V."/>
            <person name="Albert L."/>
            <person name="Andreopoulos W."/>
            <person name="Angelini C."/>
            <person name="Antonin V."/>
            <person name="Barry K.W."/>
            <person name="Bougher N.L."/>
            <person name="Buchanan P."/>
            <person name="Buyck B."/>
            <person name="Bense V."/>
            <person name="Catcheside P."/>
            <person name="Chovatia M."/>
            <person name="Cooper J."/>
            <person name="Damon W."/>
            <person name="Desjardin D."/>
            <person name="Finy P."/>
            <person name="Geml J."/>
            <person name="Haridas S."/>
            <person name="Hughes K."/>
            <person name="Justo A."/>
            <person name="Karasinski D."/>
            <person name="Kautmanova I."/>
            <person name="Kiss B."/>
            <person name="Kocsube S."/>
            <person name="Kotiranta H."/>
            <person name="LaButti K.M."/>
            <person name="Lechner B.E."/>
            <person name="Liimatainen K."/>
            <person name="Lipzen A."/>
            <person name="Lukacs Z."/>
            <person name="Mihaltcheva S."/>
            <person name="Morgado L.N."/>
            <person name="Niskanen T."/>
            <person name="Noordeloos M.E."/>
            <person name="Ohm R.A."/>
            <person name="Ortiz-Santana B."/>
            <person name="Ovrebo C."/>
            <person name="Racz N."/>
            <person name="Riley R."/>
            <person name="Savchenko A."/>
            <person name="Shiryaev A."/>
            <person name="Soop K."/>
            <person name="Spirin V."/>
            <person name="Szebenyi C."/>
            <person name="Tomsovsky M."/>
            <person name="Tulloss R.E."/>
            <person name="Uehling J."/>
            <person name="Grigoriev I.V."/>
            <person name="Vagvolgyi C."/>
            <person name="Papp T."/>
            <person name="Martin F.M."/>
            <person name="Miettinen O."/>
            <person name="Hibbett D.S."/>
            <person name="Nagy L.G."/>
        </authorList>
    </citation>
    <scope>NUCLEOTIDE SEQUENCE [LARGE SCALE GENOMIC DNA]</scope>
    <source>
        <strain evidence="21 22">CBS 166.37</strain>
    </source>
</reference>
<dbReference type="SUPFAM" id="SSF51905">
    <property type="entry name" value="FAD/NAD(P)-binding domain"/>
    <property type="match status" value="1"/>
</dbReference>
<dbReference type="GO" id="GO:0050660">
    <property type="term" value="F:flavin adenine dinucleotide binding"/>
    <property type="evidence" value="ECO:0007669"/>
    <property type="project" value="InterPro"/>
</dbReference>
<dbReference type="InterPro" id="IPR000172">
    <property type="entry name" value="GMC_OxRdtase_N"/>
</dbReference>
<dbReference type="PROSITE" id="PS00624">
    <property type="entry name" value="GMC_OXRED_2"/>
    <property type="match status" value="1"/>
</dbReference>
<evidence type="ECO:0000256" key="1">
    <source>
        <dbReference type="ARBA" id="ARBA00001974"/>
    </source>
</evidence>
<evidence type="ECO:0000256" key="15">
    <source>
        <dbReference type="ARBA" id="ARBA00034029"/>
    </source>
</evidence>
<proteinExistence type="inferred from homology"/>
<dbReference type="GO" id="GO:0005576">
    <property type="term" value="C:extracellular region"/>
    <property type="evidence" value="ECO:0007669"/>
    <property type="project" value="UniProtKB-SubCell"/>
</dbReference>
<comment type="subcellular location">
    <subcellularLocation>
        <location evidence="2">Secreted</location>
    </subcellularLocation>
</comment>
<evidence type="ECO:0000313" key="21">
    <source>
        <dbReference type="EMBL" id="TFK31425.1"/>
    </source>
</evidence>
<evidence type="ECO:0000256" key="13">
    <source>
        <dbReference type="ARBA" id="ARBA00033986"/>
    </source>
</evidence>
<dbReference type="InterPro" id="IPR036188">
    <property type="entry name" value="FAD/NAD-bd_sf"/>
</dbReference>
<dbReference type="EC" id="1.1.99.29" evidence="5"/>
<dbReference type="Pfam" id="PF00732">
    <property type="entry name" value="GMC_oxred_N"/>
    <property type="match status" value="1"/>
</dbReference>
<keyword evidence="22" id="KW-1185">Reference proteome</keyword>
<keyword evidence="6" id="KW-0964">Secreted</keyword>
<evidence type="ECO:0000256" key="3">
    <source>
        <dbReference type="ARBA" id="ARBA00010790"/>
    </source>
</evidence>
<dbReference type="PANTHER" id="PTHR11552:SF201">
    <property type="entry name" value="GLUCOSE-METHANOL-CHOLINE OXIDOREDUCTASE N-TERMINAL DOMAIN-CONTAINING PROTEIN"/>
    <property type="match status" value="1"/>
</dbReference>
<evidence type="ECO:0000259" key="20">
    <source>
        <dbReference type="PROSITE" id="PS00624"/>
    </source>
</evidence>
<dbReference type="Proteomes" id="UP000308652">
    <property type="component" value="Unassembled WGS sequence"/>
</dbReference>
<dbReference type="InterPro" id="IPR012132">
    <property type="entry name" value="GMC_OxRdtase"/>
</dbReference>
<comment type="cofactor">
    <cofactor evidence="1 19">
        <name>FAD</name>
        <dbReference type="ChEBI" id="CHEBI:57692"/>
    </cofactor>
</comment>
<feature type="binding site" evidence="19">
    <location>
        <position position="245"/>
    </location>
    <ligand>
        <name>FAD</name>
        <dbReference type="ChEBI" id="CHEBI:57692"/>
    </ligand>
</feature>
<dbReference type="InterPro" id="IPR007867">
    <property type="entry name" value="GMC_OxRtase_C"/>
</dbReference>
<comment type="catalytic activity">
    <reaction evidence="13">
        <text>pyranose + acceptor = pyranos-2-ulose + reduced acceptor.</text>
        <dbReference type="EC" id="1.1.99.29"/>
    </reaction>
</comment>
<dbReference type="PIRSF" id="PIRSF000137">
    <property type="entry name" value="Alcohol_oxidase"/>
    <property type="match status" value="1"/>
</dbReference>
<evidence type="ECO:0000313" key="22">
    <source>
        <dbReference type="Proteomes" id="UP000308652"/>
    </source>
</evidence>
<dbReference type="AlphaFoldDB" id="A0A5C3LFM9"/>
<feature type="active site" description="Proton donor" evidence="18">
    <location>
        <position position="555"/>
    </location>
</feature>
<sequence>MPIVSATEFTSATVDYLIVGGGSAGLALAARLTEDSDVVVGVVEAGDYHGHTHEVDIPGMTGQTIANPKYDWTFFSTPQTRANNRVVLQPRGKGLGGSSLINFLGLLRPSKDEFDALEEFGNEGWNWESLLKYMKKSEKTHASGLSENDAKKYGALPENDLHGTDGPILKSFPSFWTELHGVLFDTAEALGVPRNLEPVDGNTVGTSTCFASIDPRTATRSHAATGYFEPNHARKNLLVLPNAQVLRVVIESDGNNFKRASGVEFVVGGVTMKTKNVKRDVILSAGSFQTPQLLELSGIGNPDILKKFGIETAVNLPSVGENLQDHVYIPVIIEVDQKYETLDVVFEPAGLQAQQELYKEQKGFMSSVAAPAYLFLAAQHIGTESDVNTWQAKADASTTKDIAANVLPDLAKGLQKQYDLQKRWFLDPNHAQAEILDFIGFQPFFGPKPVPGKRYQSLIASLMHPLSRGTVHLASSNPLDAPAINPNYFANDVDLDLMVRILDFTLKICDTKPFSTAVQGFVLPPSDVMESLQSTRNREEVLREYVRQWCGPVYHPVGTAAMMPRDEGGVVDGSLKVYGTTNLRVVDISVLPLEISSHTQSAAYAIGEKAADILKGERL</sequence>
<evidence type="ECO:0000256" key="11">
    <source>
        <dbReference type="ARBA" id="ARBA00023180"/>
    </source>
</evidence>
<feature type="domain" description="Glucose-methanol-choline oxidoreductase N-terminal" evidence="20">
    <location>
        <begin position="286"/>
        <end position="300"/>
    </location>
</feature>
<comment type="catalytic activity">
    <reaction evidence="17">
        <text>a pyranoside + acceptor = a pyranosid-3,4-diulose + reduced acceptor.</text>
        <dbReference type="EC" id="1.1.99.29"/>
    </reaction>
</comment>
<comment type="catalytic activity">
    <reaction evidence="15">
        <text>pyranose + acceptor = pyranos-3-ulose + reduced acceptor.</text>
        <dbReference type="EC" id="1.1.99.29"/>
    </reaction>
</comment>
<evidence type="ECO:0000256" key="5">
    <source>
        <dbReference type="ARBA" id="ARBA00013177"/>
    </source>
</evidence>
<comment type="function">
    <text evidence="12">Catalyzes the single-oxidation or sequential double oxidation reaction of carbohydrates primarily at carbon-2 and/or carbon-3 with the concomitant reduction of the flavin. The enzyme exhibits a broad sugar substrate specificity, oxidizing different aldopyranoses to the corresponding C-1, C-2, C-3 or C-1,2, C-2,3 and C-3,4 (di)dehydro sugars with substrate-specific regioselectivity. Accepts only a narrow range of electron acceptors such as substituted benzoquinones and complexed metal ions and reacts extremely slowly with O(2) as acceptor. May play a role in the natural recycling of plant matter by oxidizing all major monosaccharides in lignocellulose and by reducing quinone compounds or reactive radical species generated during lignin depolymerization.</text>
</comment>
<dbReference type="GO" id="GO:0033718">
    <property type="term" value="F:pyranose dehydrogenase (acceptor) activity"/>
    <property type="evidence" value="ECO:0007669"/>
    <property type="project" value="UniProtKB-EC"/>
</dbReference>
<evidence type="ECO:0000256" key="18">
    <source>
        <dbReference type="PIRSR" id="PIRSR000137-1"/>
    </source>
</evidence>
<evidence type="ECO:0000256" key="2">
    <source>
        <dbReference type="ARBA" id="ARBA00004613"/>
    </source>
</evidence>
<keyword evidence="10" id="KW-0560">Oxidoreductase</keyword>
<dbReference type="Pfam" id="PF05199">
    <property type="entry name" value="GMC_oxred_C"/>
    <property type="match status" value="1"/>
</dbReference>
<evidence type="ECO:0000256" key="8">
    <source>
        <dbReference type="ARBA" id="ARBA00022729"/>
    </source>
</evidence>
<evidence type="ECO:0000256" key="9">
    <source>
        <dbReference type="ARBA" id="ARBA00022827"/>
    </source>
</evidence>
<dbReference type="PANTHER" id="PTHR11552">
    <property type="entry name" value="GLUCOSE-METHANOL-CHOLINE GMC OXIDOREDUCTASE"/>
    <property type="match status" value="1"/>
</dbReference>
<comment type="subunit">
    <text evidence="4">Monomer.</text>
</comment>
<comment type="catalytic activity">
    <reaction evidence="14">
        <text>pyranose + acceptor = pyranos-2,3-diulose + reduced acceptor.</text>
        <dbReference type="EC" id="1.1.99.29"/>
    </reaction>
</comment>
<keyword evidence="7" id="KW-0285">Flavoprotein</keyword>
<organism evidence="21 22">
    <name type="scientific">Crucibulum laeve</name>
    <dbReference type="NCBI Taxonomy" id="68775"/>
    <lineage>
        <taxon>Eukaryota</taxon>
        <taxon>Fungi</taxon>
        <taxon>Dikarya</taxon>
        <taxon>Basidiomycota</taxon>
        <taxon>Agaricomycotina</taxon>
        <taxon>Agaricomycetes</taxon>
        <taxon>Agaricomycetidae</taxon>
        <taxon>Agaricales</taxon>
        <taxon>Agaricineae</taxon>
        <taxon>Nidulariaceae</taxon>
        <taxon>Crucibulum</taxon>
    </lineage>
</organism>
<feature type="active site" description="Proton acceptor" evidence="18">
    <location>
        <position position="598"/>
    </location>
</feature>
<protein>
    <recommendedName>
        <fullName evidence="5">pyranose dehydrogenase (acceptor)</fullName>
        <ecNumber evidence="5">1.1.99.29</ecNumber>
    </recommendedName>
</protein>
<accession>A0A5C3LFM9</accession>
<name>A0A5C3LFM9_9AGAR</name>
<evidence type="ECO:0000256" key="17">
    <source>
        <dbReference type="ARBA" id="ARBA00034059"/>
    </source>
</evidence>
<evidence type="ECO:0000256" key="16">
    <source>
        <dbReference type="ARBA" id="ARBA00034050"/>
    </source>
</evidence>
<comment type="catalytic activity">
    <reaction evidence="16">
        <text>a pyranoside + acceptor = a pyranosid-3-ulose + reduced acceptor.</text>
        <dbReference type="EC" id="1.1.99.29"/>
    </reaction>
</comment>
<evidence type="ECO:0000256" key="12">
    <source>
        <dbReference type="ARBA" id="ARBA00024699"/>
    </source>
</evidence>
<keyword evidence="11" id="KW-0325">Glycoprotein</keyword>
<dbReference type="Gene3D" id="3.30.560.10">
    <property type="entry name" value="Glucose Oxidase, domain 3"/>
    <property type="match status" value="1"/>
</dbReference>
<evidence type="ECO:0000256" key="6">
    <source>
        <dbReference type="ARBA" id="ARBA00022525"/>
    </source>
</evidence>
<comment type="similarity">
    <text evidence="3">Belongs to the GMC oxidoreductase family.</text>
</comment>
<evidence type="ECO:0000256" key="7">
    <source>
        <dbReference type="ARBA" id="ARBA00022630"/>
    </source>
</evidence>
<keyword evidence="8" id="KW-0732">Signal</keyword>
<evidence type="ECO:0000256" key="19">
    <source>
        <dbReference type="PIRSR" id="PIRSR000137-2"/>
    </source>
</evidence>
<dbReference type="STRING" id="68775.A0A5C3LFM9"/>
<dbReference type="OrthoDB" id="269227at2759"/>
<keyword evidence="9 19" id="KW-0274">FAD</keyword>
<evidence type="ECO:0000256" key="10">
    <source>
        <dbReference type="ARBA" id="ARBA00023002"/>
    </source>
</evidence>
<dbReference type="EMBL" id="ML213755">
    <property type="protein sequence ID" value="TFK31425.1"/>
    <property type="molecule type" value="Genomic_DNA"/>
</dbReference>